<dbReference type="EMBL" id="BBNR01000063">
    <property type="protein sequence ID" value="GAL69202.1"/>
    <property type="molecule type" value="Genomic_DNA"/>
</dbReference>
<evidence type="ECO:0000313" key="3">
    <source>
        <dbReference type="Proteomes" id="UP000029641"/>
    </source>
</evidence>
<keyword evidence="4" id="KW-1185">Reference proteome</keyword>
<reference evidence="4" key="1">
    <citation type="journal article" date="2014" name="Genome Announc.">
        <title>Draft Genome Sequence of Marine Flavobacterium Jejuia pallidilutea Strain 11shimoA1 and Pigmentation Mutants.</title>
        <authorList>
            <person name="Takatani N."/>
            <person name="Nakanishi M."/>
            <person name="Meirelles P."/>
            <person name="Mino S."/>
            <person name="Suda W."/>
            <person name="Oshima K."/>
            <person name="Hattori M."/>
            <person name="Ohkuma M."/>
            <person name="Hosokawa M."/>
            <person name="Miyashita K."/>
            <person name="Thompson F.L."/>
            <person name="Niwa A."/>
            <person name="Sawabe T."/>
            <person name="Sawabe T."/>
        </authorList>
    </citation>
    <scope>NUCLEOTIDE SEQUENCE [LARGE SCALE GENOMIC DNA]</scope>
    <source>
        <strain evidence="4">JCM 19538</strain>
    </source>
</reference>
<protein>
    <submittedName>
        <fullName evidence="1">Uncharacterized protein</fullName>
    </submittedName>
</protein>
<dbReference type="Proteomes" id="UP000030184">
    <property type="component" value="Unassembled WGS sequence"/>
</dbReference>
<evidence type="ECO:0000313" key="4">
    <source>
        <dbReference type="Proteomes" id="UP000030184"/>
    </source>
</evidence>
<comment type="caution">
    <text evidence="1">The sequence shown here is derived from an EMBL/GenBank/DDBJ whole genome shotgun (WGS) entry which is preliminary data.</text>
</comment>
<evidence type="ECO:0000313" key="2">
    <source>
        <dbReference type="EMBL" id="GAL91142.1"/>
    </source>
</evidence>
<gene>
    <name evidence="1" type="ORF">JCM19301_2970</name>
    <name evidence="2" type="ORF">JCM19538_16</name>
</gene>
<proteinExistence type="predicted"/>
<dbReference type="AlphaFoldDB" id="A0A090WP38"/>
<name>A0A090WP38_9FLAO</name>
<accession>A0A090WP38</accession>
<dbReference type="EMBL" id="BBNY01000098">
    <property type="protein sequence ID" value="GAL91142.1"/>
    <property type="molecule type" value="Genomic_DNA"/>
</dbReference>
<sequence>MGSCRLAIRAIKKKLQDFRFENDAHQVYKMEETLSWI</sequence>
<organism evidence="1 3">
    <name type="scientific">Jejuia pallidilutea</name>
    <dbReference type="NCBI Taxonomy" id="504487"/>
    <lineage>
        <taxon>Bacteria</taxon>
        <taxon>Pseudomonadati</taxon>
        <taxon>Bacteroidota</taxon>
        <taxon>Flavobacteriia</taxon>
        <taxon>Flavobacteriales</taxon>
        <taxon>Flavobacteriaceae</taxon>
        <taxon>Jejuia</taxon>
    </lineage>
</organism>
<dbReference type="Proteomes" id="UP000029641">
    <property type="component" value="Unassembled WGS sequence"/>
</dbReference>
<evidence type="ECO:0000313" key="1">
    <source>
        <dbReference type="EMBL" id="GAL69202.1"/>
    </source>
</evidence>